<dbReference type="GO" id="GO:0005737">
    <property type="term" value="C:cytoplasm"/>
    <property type="evidence" value="ECO:0000266"/>
    <property type="project" value="GeneDB"/>
</dbReference>
<dbReference type="InterPro" id="IPR001075">
    <property type="entry name" value="NIF_FeS_clus_asmbl_NifU_C"/>
</dbReference>
<organism evidence="4 5">
    <name type="scientific">Leishmania major</name>
    <dbReference type="NCBI Taxonomy" id="5664"/>
    <lineage>
        <taxon>Eukaryota</taxon>
        <taxon>Discoba</taxon>
        <taxon>Euglenozoa</taxon>
        <taxon>Kinetoplastea</taxon>
        <taxon>Metakinetoplastina</taxon>
        <taxon>Trypanosomatida</taxon>
        <taxon>Trypanosomatidae</taxon>
        <taxon>Leishmaniinae</taxon>
        <taxon>Leishmania</taxon>
    </lineage>
</organism>
<dbReference type="KEGG" id="lma:LMJF_36_0880"/>
<dbReference type="HOGENOM" id="CLU_1067458_0_0_1"/>
<dbReference type="SUPFAM" id="SSF117916">
    <property type="entry name" value="Fe-S cluster assembly (FSCA) domain-like"/>
    <property type="match status" value="1"/>
</dbReference>
<protein>
    <recommendedName>
        <fullName evidence="3">Scaffold protein Nfu/NifU N-terminal domain-containing protein</fullName>
    </recommendedName>
</protein>
<comment type="similarity">
    <text evidence="1">Belongs to the NifU family.</text>
</comment>
<dbReference type="OMA" id="MKHFLPE"/>
<dbReference type="Gene3D" id="3.30.300.130">
    <property type="entry name" value="Fe-S cluster assembly (FSCA)"/>
    <property type="match status" value="1"/>
</dbReference>
<dbReference type="RefSeq" id="XP_001686660.1">
    <property type="nucleotide sequence ID" value="XM_001686608.1"/>
</dbReference>
<dbReference type="VEuPathDB" id="TriTrypDB:LMJSD75_360014500"/>
<accession>Q4Q1Y8</accession>
<dbReference type="VEuPathDB" id="TriTrypDB:LMJFC_360016000"/>
<dbReference type="InterPro" id="IPR034904">
    <property type="entry name" value="FSCA_dom_sf"/>
</dbReference>
<feature type="signal peptide" evidence="2">
    <location>
        <begin position="1"/>
        <end position="25"/>
    </location>
</feature>
<keyword evidence="2" id="KW-0732">Signal</keyword>
<evidence type="ECO:0000313" key="4">
    <source>
        <dbReference type="EMBL" id="CAJ09041.1"/>
    </source>
</evidence>
<dbReference type="VEuPathDB" id="TriTrypDB:LmjF.36.0880"/>
<name>Q4Q1Y8_LEIMA</name>
<evidence type="ECO:0000259" key="3">
    <source>
        <dbReference type="SMART" id="SM00932"/>
    </source>
</evidence>
<dbReference type="InParanoid" id="Q4Q1Y8"/>
<dbReference type="PANTHER" id="PTHR11178">
    <property type="entry name" value="IRON-SULFUR CLUSTER SCAFFOLD PROTEIN NFU-RELATED"/>
    <property type="match status" value="1"/>
</dbReference>
<dbReference type="GeneID" id="5655338"/>
<dbReference type="InterPro" id="IPR036498">
    <property type="entry name" value="Nfu/NifU_N_sf"/>
</dbReference>
<dbReference type="Proteomes" id="UP000000542">
    <property type="component" value="Chromosome 36"/>
</dbReference>
<dbReference type="GO" id="GO:0051604">
    <property type="term" value="P:protein maturation"/>
    <property type="evidence" value="ECO:0000318"/>
    <property type="project" value="GO_Central"/>
</dbReference>
<dbReference type="SMART" id="SM00932">
    <property type="entry name" value="Nfu_N"/>
    <property type="match status" value="1"/>
</dbReference>
<dbReference type="GO" id="GO:0005506">
    <property type="term" value="F:iron ion binding"/>
    <property type="evidence" value="ECO:0007669"/>
    <property type="project" value="InterPro"/>
</dbReference>
<dbReference type="InterPro" id="IPR014824">
    <property type="entry name" value="Nfu/NifU_N"/>
</dbReference>
<keyword evidence="5" id="KW-1185">Reference proteome</keyword>
<dbReference type="VEuPathDB" id="TriTrypDB:LMJLV39_360014500"/>
<dbReference type="STRING" id="5664.Q4Q1Y8"/>
<sequence length="311" mass="35203">MHRAHTYLLCIAAHLLLSPPPPSSPSRFVFASSSLSCPGCAFSWVTRFVSSMLRRTLCCGMMQLHALPTPNPLCHTFTIPADSFESFVPQGQSCEVAHRGLAWVHPLSQGLFEQYPQELMSVFIAPRHVSISVYTNVDWSKIEWSISSFLGHYLIFTNACISPAKEYTLMEDDLELKDTDTEVLQCIKELLREQVRPMVQRDGGDVKLLNFNEKTGIVSLAMLGACKTCPSSQNTLKDGIERVMKHFVPEVTEVIEDKEHQFYEDYGLLFDSEKALFKEAARLDRERQAKLRHNLTPMVLSYEVLNEPDGD</sequence>
<evidence type="ECO:0000256" key="1">
    <source>
        <dbReference type="ARBA" id="ARBA00006420"/>
    </source>
</evidence>
<dbReference type="EMBL" id="FR796432">
    <property type="protein sequence ID" value="CAJ09041.1"/>
    <property type="molecule type" value="Genomic_DNA"/>
</dbReference>
<proteinExistence type="inferred from homology"/>
<reference evidence="4 5" key="1">
    <citation type="journal article" date="2005" name="Science">
        <title>The genome of the kinetoplastid parasite, Leishmania major.</title>
        <authorList>
            <person name="Ivens A.C."/>
            <person name="Peacock C.S."/>
            <person name="Worthey E.A."/>
            <person name="Murphy L."/>
            <person name="Aggarwal G."/>
            <person name="Berriman M."/>
            <person name="Sisk E."/>
            <person name="Rajandream M.A."/>
            <person name="Adlem E."/>
            <person name="Aert R."/>
            <person name="Anupama A."/>
            <person name="Apostolou Z."/>
            <person name="Attipoe P."/>
            <person name="Bason N."/>
            <person name="Bauser C."/>
            <person name="Beck A."/>
            <person name="Beverley S.M."/>
            <person name="Bianchettin G."/>
            <person name="Borzym K."/>
            <person name="Bothe G."/>
            <person name="Bruschi C.V."/>
            <person name="Collins M."/>
            <person name="Cadag E."/>
            <person name="Ciarloni L."/>
            <person name="Clayton C."/>
            <person name="Coulson R.M."/>
            <person name="Cronin A."/>
            <person name="Cruz A.K."/>
            <person name="Davies R.M."/>
            <person name="De Gaudenzi J."/>
            <person name="Dobson D.E."/>
            <person name="Duesterhoeft A."/>
            <person name="Fazelina G."/>
            <person name="Fosker N."/>
            <person name="Frasch A.C."/>
            <person name="Fraser A."/>
            <person name="Fuchs M."/>
            <person name="Gabel C."/>
            <person name="Goble A."/>
            <person name="Goffeau A."/>
            <person name="Harris D."/>
            <person name="Hertz-Fowler C."/>
            <person name="Hilbert H."/>
            <person name="Horn D."/>
            <person name="Huang Y."/>
            <person name="Klages S."/>
            <person name="Knights A."/>
            <person name="Kube M."/>
            <person name="Larke N."/>
            <person name="Litvin L."/>
            <person name="Lord A."/>
            <person name="Louie T."/>
            <person name="Marra M."/>
            <person name="Masuy D."/>
            <person name="Matthews K."/>
            <person name="Michaeli S."/>
            <person name="Mottram J.C."/>
            <person name="Muller-Auer S."/>
            <person name="Munden H."/>
            <person name="Nelson S."/>
            <person name="Norbertczak H."/>
            <person name="Oliver K."/>
            <person name="O'neil S."/>
            <person name="Pentony M."/>
            <person name="Pohl T.M."/>
            <person name="Price C."/>
            <person name="Purnelle B."/>
            <person name="Quail M.A."/>
            <person name="Rabbinowitsch E."/>
            <person name="Reinhardt R."/>
            <person name="Rieger M."/>
            <person name="Rinta J."/>
            <person name="Robben J."/>
            <person name="Robertson L."/>
            <person name="Ruiz J.C."/>
            <person name="Rutter S."/>
            <person name="Saunders D."/>
            <person name="Schafer M."/>
            <person name="Schein J."/>
            <person name="Schwartz D.C."/>
            <person name="Seeger K."/>
            <person name="Seyler A."/>
            <person name="Sharp S."/>
            <person name="Shin H."/>
            <person name="Sivam D."/>
            <person name="Squares R."/>
            <person name="Squares S."/>
            <person name="Tosato V."/>
            <person name="Vogt C."/>
            <person name="Volckaert G."/>
            <person name="Wambutt R."/>
            <person name="Warren T."/>
            <person name="Wedler H."/>
            <person name="Woodward J."/>
            <person name="Zhou S."/>
            <person name="Zimmermann W."/>
            <person name="Smith D.F."/>
            <person name="Blackwell J.M."/>
            <person name="Stuart K.D."/>
            <person name="Barrell B."/>
            <person name="Myler P.J."/>
        </authorList>
    </citation>
    <scope>NUCLEOTIDE SEQUENCE [LARGE SCALE GENOMIC DNA]</scope>
    <source>
        <strain evidence="5">MHOM/IL/81/Friedlin</strain>
    </source>
</reference>
<dbReference type="Pfam" id="PF01106">
    <property type="entry name" value="NifU"/>
    <property type="match status" value="1"/>
</dbReference>
<feature type="chain" id="PRO_5004241231" description="Scaffold protein Nfu/NifU N-terminal domain-containing protein" evidence="2">
    <location>
        <begin position="26"/>
        <end position="311"/>
    </location>
</feature>
<dbReference type="Pfam" id="PF08712">
    <property type="entry name" value="Nfu_N"/>
    <property type="match status" value="1"/>
</dbReference>
<evidence type="ECO:0000313" key="5">
    <source>
        <dbReference type="Proteomes" id="UP000000542"/>
    </source>
</evidence>
<dbReference type="GO" id="GO:0005739">
    <property type="term" value="C:mitochondrion"/>
    <property type="evidence" value="ECO:0000318"/>
    <property type="project" value="GO_Central"/>
</dbReference>
<reference evidence="4 5" key="2">
    <citation type="journal article" date="2011" name="Genome Res.">
        <title>Chromosome and gene copy number variation allow major structural change between species and strains of Leishmania.</title>
        <authorList>
            <person name="Rogers M.B."/>
            <person name="Hilley J.D."/>
            <person name="Dickens N.J."/>
            <person name="Wilkes J."/>
            <person name="Bates P.A."/>
            <person name="Depledge D.P."/>
            <person name="Harris D."/>
            <person name="Her Y."/>
            <person name="Herzyk P."/>
            <person name="Imamura H."/>
            <person name="Otto T.D."/>
            <person name="Sanders M."/>
            <person name="Seeger K."/>
            <person name="Dujardin J.C."/>
            <person name="Berriman M."/>
            <person name="Smith D.F."/>
            <person name="Hertz-Fowler C."/>
            <person name="Mottram J.C."/>
        </authorList>
    </citation>
    <scope>NUCLEOTIDE SEQUENCE [LARGE SCALE GENOMIC DNA]</scope>
    <source>
        <strain evidence="5">MHOM/IL/81/Friedlin</strain>
    </source>
</reference>
<dbReference type="GO" id="GO:0051539">
    <property type="term" value="F:4 iron, 4 sulfur cluster binding"/>
    <property type="evidence" value="ECO:0000318"/>
    <property type="project" value="GO_Central"/>
</dbReference>
<dbReference type="PANTHER" id="PTHR11178:SF49">
    <property type="entry name" value="PROTEIN 5, PUTATIVE-RELATED"/>
    <property type="match status" value="1"/>
</dbReference>
<gene>
    <name evidence="4" type="primary">NU1</name>
    <name evidence="4" type="ORF">LMJF_36_0880</name>
</gene>
<dbReference type="Gene3D" id="3.30.1370.70">
    <property type="entry name" value="Scaffold protein Nfu/NifU, N-terminal domain"/>
    <property type="match status" value="1"/>
</dbReference>
<dbReference type="GO" id="GO:0016226">
    <property type="term" value="P:iron-sulfur cluster assembly"/>
    <property type="evidence" value="ECO:0007669"/>
    <property type="project" value="InterPro"/>
</dbReference>
<evidence type="ECO:0000256" key="2">
    <source>
        <dbReference type="SAM" id="SignalP"/>
    </source>
</evidence>
<feature type="domain" description="Scaffold protein Nfu/NifU N-terminal" evidence="3">
    <location>
        <begin position="64"/>
        <end position="157"/>
    </location>
</feature>
<dbReference type="AlphaFoldDB" id="Q4Q1Y8"/>
<dbReference type="eggNOG" id="KOG2358">
    <property type="taxonomic scope" value="Eukaryota"/>
</dbReference>